<evidence type="ECO:0000259" key="3">
    <source>
        <dbReference type="PROSITE" id="PS51109"/>
    </source>
</evidence>
<proteinExistence type="predicted"/>
<dbReference type="GO" id="GO:0019867">
    <property type="term" value="C:outer membrane"/>
    <property type="evidence" value="ECO:0007669"/>
    <property type="project" value="InterPro"/>
</dbReference>
<dbReference type="Gene3D" id="2.20.230.10">
    <property type="entry name" value="Resuscitation-promoting factor rpfb"/>
    <property type="match status" value="1"/>
</dbReference>
<dbReference type="EMBL" id="CP017560">
    <property type="protein sequence ID" value="AOV06320.1"/>
    <property type="molecule type" value="Genomic_DNA"/>
</dbReference>
<keyword evidence="5" id="KW-1185">Reference proteome</keyword>
<dbReference type="Gene3D" id="2.40.40.10">
    <property type="entry name" value="RlpA-like domain"/>
    <property type="match status" value="1"/>
</dbReference>
<dbReference type="SMART" id="SM01208">
    <property type="entry name" value="G5"/>
    <property type="match status" value="1"/>
</dbReference>
<feature type="domain" description="G5" evidence="3">
    <location>
        <begin position="210"/>
        <end position="290"/>
    </location>
</feature>
<sequence length="416" mass="45315">MQSDTMKNLFFKSLRSKQILFTIIFTTLFVTVVSLVIYEGNKKTVTLTVNGQQEQYRTHASTVGKLLSEYEIEVSEHDIVTPSVNTPIKNGLAVRWEQSKQVAITVDKENTTLWTTKQTVGEALDEAGIELTEHDRVSPDLATRLDEKNSVIVDKAYEFTLIDGGKENSYWSTSTTIGDFLKSKDIQLGELDRLEGDLDNQVKPGSVVQIVRVEKATETVEEEENFAVETKSDDSLLKGREKVVQQGQKGIVSREYEIIKEDGKEVTRSLIDEVTVKKPTKKIVAVGTKVVVASAAPTKSASRASAKTTSVSRNNSAPSGGKEFYVSATAYTAGCSGCSGITATGINLKANPNLKVIAVDPSVIPLGSKVWVEGYGYAVAGDTGGAIKGNRIDLHVPTKQAAYNFGKRQVKIKIID</sequence>
<dbReference type="GO" id="GO:0009254">
    <property type="term" value="P:peptidoglycan turnover"/>
    <property type="evidence" value="ECO:0007669"/>
    <property type="project" value="InterPro"/>
</dbReference>
<feature type="transmembrane region" description="Helical" evidence="2">
    <location>
        <begin position="20"/>
        <end position="38"/>
    </location>
</feature>
<keyword evidence="2" id="KW-0472">Membrane</keyword>
<dbReference type="PROSITE" id="PS51109">
    <property type="entry name" value="G5"/>
    <property type="match status" value="1"/>
</dbReference>
<dbReference type="CDD" id="cd22786">
    <property type="entry name" value="DPBB_YuiC-like"/>
    <property type="match status" value="1"/>
</dbReference>
<protein>
    <recommendedName>
        <fullName evidence="3">G5 domain-containing protein</fullName>
    </recommendedName>
</protein>
<evidence type="ECO:0000313" key="4">
    <source>
        <dbReference type="EMBL" id="AOV06320.1"/>
    </source>
</evidence>
<keyword evidence="2" id="KW-0812">Transmembrane</keyword>
<organism evidence="4 5">
    <name type="scientific">Sporosarcina ureilytica</name>
    <dbReference type="NCBI Taxonomy" id="298596"/>
    <lineage>
        <taxon>Bacteria</taxon>
        <taxon>Bacillati</taxon>
        <taxon>Bacillota</taxon>
        <taxon>Bacilli</taxon>
        <taxon>Bacillales</taxon>
        <taxon>Caryophanaceae</taxon>
        <taxon>Sporosarcina</taxon>
    </lineage>
</organism>
<dbReference type="InterPro" id="IPR036908">
    <property type="entry name" value="RlpA-like_sf"/>
</dbReference>
<evidence type="ECO:0000256" key="1">
    <source>
        <dbReference type="ARBA" id="ARBA00022729"/>
    </source>
</evidence>
<dbReference type="RefSeq" id="WP_075526417.1">
    <property type="nucleotide sequence ID" value="NZ_CP017560.1"/>
</dbReference>
<reference evidence="4 5" key="1">
    <citation type="submission" date="2016-09" db="EMBL/GenBank/DDBJ databases">
        <title>Complete genome sequence of the Lysinibacillus sphaericus LMG 22257, a specie of Bacillus with ureolytic activity that can effectively biodeposit calcium carbonate.</title>
        <authorList>
            <person name="Yan W."/>
        </authorList>
    </citation>
    <scope>NUCLEOTIDE SEQUENCE [LARGE SCALE GENOMIC DNA]</scope>
    <source>
        <strain evidence="4 5">LMG 22257</strain>
    </source>
</reference>
<evidence type="ECO:0000313" key="5">
    <source>
        <dbReference type="Proteomes" id="UP000185746"/>
    </source>
</evidence>
<dbReference type="Pfam" id="PF06725">
    <property type="entry name" value="3D"/>
    <property type="match status" value="1"/>
</dbReference>
<dbReference type="PANTHER" id="PTHR39160:SF4">
    <property type="entry name" value="RESUSCITATION-PROMOTING FACTOR RPFB"/>
    <property type="match status" value="1"/>
</dbReference>
<dbReference type="Pfam" id="PF07501">
    <property type="entry name" value="G5"/>
    <property type="match status" value="1"/>
</dbReference>
<dbReference type="PANTHER" id="PTHR39160">
    <property type="entry name" value="CELL WALL-BINDING PROTEIN YOCH"/>
    <property type="match status" value="1"/>
</dbReference>
<dbReference type="AlphaFoldDB" id="A0A1D8JC87"/>
<keyword evidence="1" id="KW-0732">Signal</keyword>
<gene>
    <name evidence="4" type="ORF">BI350_00915</name>
</gene>
<evidence type="ECO:0000256" key="2">
    <source>
        <dbReference type="SAM" id="Phobius"/>
    </source>
</evidence>
<dbReference type="KEGG" id="surl:BI350_00915"/>
<dbReference type="InterPro" id="IPR007137">
    <property type="entry name" value="DUF348"/>
</dbReference>
<dbReference type="InterPro" id="IPR011098">
    <property type="entry name" value="G5_dom"/>
</dbReference>
<dbReference type="SUPFAM" id="SSF50685">
    <property type="entry name" value="Barwin-like endoglucanases"/>
    <property type="match status" value="1"/>
</dbReference>
<dbReference type="InterPro" id="IPR010611">
    <property type="entry name" value="3D_dom"/>
</dbReference>
<dbReference type="InterPro" id="IPR051933">
    <property type="entry name" value="Resuscitation_pf_RpfB"/>
</dbReference>
<dbReference type="Proteomes" id="UP000185746">
    <property type="component" value="Chromosome"/>
</dbReference>
<name>A0A1D8JC87_9BACL</name>
<dbReference type="GO" id="GO:0004553">
    <property type="term" value="F:hydrolase activity, hydrolyzing O-glycosyl compounds"/>
    <property type="evidence" value="ECO:0007669"/>
    <property type="project" value="InterPro"/>
</dbReference>
<accession>A0A1D8JC87</accession>
<keyword evidence="2" id="KW-1133">Transmembrane helix</keyword>
<dbReference type="Pfam" id="PF03990">
    <property type="entry name" value="DUF348"/>
    <property type="match status" value="3"/>
</dbReference>